<keyword evidence="2" id="KW-0472">Membrane</keyword>
<evidence type="ECO:0000313" key="3">
    <source>
        <dbReference type="EMBL" id="HGZ42741.1"/>
    </source>
</evidence>
<accession>A0A832MLC9</accession>
<feature type="transmembrane region" description="Helical" evidence="2">
    <location>
        <begin position="12"/>
        <end position="32"/>
    </location>
</feature>
<feature type="region of interest" description="Disordered" evidence="1">
    <location>
        <begin position="51"/>
        <end position="87"/>
    </location>
</feature>
<proteinExistence type="predicted"/>
<comment type="caution">
    <text evidence="3">The sequence shown here is derived from an EMBL/GenBank/DDBJ whole genome shotgun (WGS) entry which is preliminary data.</text>
</comment>
<evidence type="ECO:0000256" key="2">
    <source>
        <dbReference type="SAM" id="Phobius"/>
    </source>
</evidence>
<sequence>MNLNHPQTKRKLANLALLFLSLGIWATVMALLPRAVDQRLGQLEATAQPNVDALESRQAADEALRSQETAESQPTTQETQSLTNGEPSEPLLVFEDALISTFQAVPEQTDGNPCITADGTSVCPFPDFGVVATNCLPFGTEVFIANETYVVHDRMSSRYACDGSTGQIRFDILTRGENFQITADVYVL</sequence>
<dbReference type="CDD" id="cd22784">
    <property type="entry name" value="DPBB_MltA_YuiC-like"/>
    <property type="match status" value="1"/>
</dbReference>
<name>A0A832MLC9_UNCEI</name>
<dbReference type="EMBL" id="DSQF01000012">
    <property type="protein sequence ID" value="HGZ42741.1"/>
    <property type="molecule type" value="Genomic_DNA"/>
</dbReference>
<feature type="compositionally biased region" description="Basic and acidic residues" evidence="1">
    <location>
        <begin position="54"/>
        <end position="65"/>
    </location>
</feature>
<feature type="compositionally biased region" description="Polar residues" evidence="1">
    <location>
        <begin position="66"/>
        <end position="86"/>
    </location>
</feature>
<protein>
    <submittedName>
        <fullName evidence="3">Uncharacterized protein</fullName>
    </submittedName>
</protein>
<keyword evidence="2" id="KW-1133">Transmembrane helix</keyword>
<evidence type="ECO:0000256" key="1">
    <source>
        <dbReference type="SAM" id="MobiDB-lite"/>
    </source>
</evidence>
<gene>
    <name evidence="3" type="ORF">ENR23_04815</name>
</gene>
<keyword evidence="2" id="KW-0812">Transmembrane</keyword>
<dbReference type="AlphaFoldDB" id="A0A832MLC9"/>
<organism evidence="3">
    <name type="scientific">Eiseniibacteriota bacterium</name>
    <dbReference type="NCBI Taxonomy" id="2212470"/>
    <lineage>
        <taxon>Bacteria</taxon>
        <taxon>Candidatus Eiseniibacteriota</taxon>
    </lineage>
</organism>
<reference evidence="3" key="1">
    <citation type="journal article" date="2020" name="mSystems">
        <title>Genome- and Community-Level Interaction Insights into Carbon Utilization and Element Cycling Functions of Hydrothermarchaeota in Hydrothermal Sediment.</title>
        <authorList>
            <person name="Zhou Z."/>
            <person name="Liu Y."/>
            <person name="Xu W."/>
            <person name="Pan J."/>
            <person name="Luo Z.H."/>
            <person name="Li M."/>
        </authorList>
    </citation>
    <scope>NUCLEOTIDE SEQUENCE [LARGE SCALE GENOMIC DNA]</scope>
    <source>
        <strain evidence="3">SpSt-381</strain>
    </source>
</reference>